<reference evidence="2" key="1">
    <citation type="submission" date="2016-10" db="EMBL/GenBank/DDBJ databases">
        <authorList>
            <person name="Varghese N."/>
            <person name="Submissions S."/>
        </authorList>
    </citation>
    <scope>NUCLEOTIDE SEQUENCE [LARGE SCALE GENOMIC DNA]</scope>
    <source>
        <strain evidence="2">DSM 21772</strain>
    </source>
</reference>
<accession>A0A1H1QWK0</accession>
<dbReference type="AlphaFoldDB" id="A0A1H1QWK0"/>
<dbReference type="Proteomes" id="UP000181956">
    <property type="component" value="Chromosome I"/>
</dbReference>
<keyword evidence="2" id="KW-1185">Reference proteome</keyword>
<sequence>MVGHSVTRPLRDIPAGVVRRSRRYAGAAKRRAGTALRAASGRIGVARETVRWNSAVRRGRAGAFRVEPLLSRPLDTALPVIVCMWKRPQRIEDILRQLDAQSVERGIRLLIWNNLPDNDDFYRSRIAAFTPQGALRSVEYHSSAVNVGGIGRFFLARKIRAAGYRGHFAMLDDDQDITPRFADDLLDAAAPREFGGVWAWNYVDSHWNRTETPPGAAADYVGTGGSVCDIEIVREDDFFTGLPRRFAFLEDQWLCGYARARGWTLRKIDTPYEFVLDETNQFHTMADLKNEFRDYLTEMIARASP</sequence>
<evidence type="ECO:0008006" key="3">
    <source>
        <dbReference type="Google" id="ProtNLM"/>
    </source>
</evidence>
<dbReference type="STRING" id="412690.SAMN04489834_1189"/>
<dbReference type="InterPro" id="IPR029044">
    <property type="entry name" value="Nucleotide-diphossugar_trans"/>
</dbReference>
<proteinExistence type="predicted"/>
<name>A0A1H1QWK0_9MICO</name>
<organism evidence="1 2">
    <name type="scientific">Microterricola viridarii</name>
    <dbReference type="NCBI Taxonomy" id="412690"/>
    <lineage>
        <taxon>Bacteria</taxon>
        <taxon>Bacillati</taxon>
        <taxon>Actinomycetota</taxon>
        <taxon>Actinomycetes</taxon>
        <taxon>Micrococcales</taxon>
        <taxon>Microbacteriaceae</taxon>
        <taxon>Microterricola</taxon>
    </lineage>
</organism>
<evidence type="ECO:0000313" key="2">
    <source>
        <dbReference type="Proteomes" id="UP000181956"/>
    </source>
</evidence>
<evidence type="ECO:0000313" key="1">
    <source>
        <dbReference type="EMBL" id="SDS27931.1"/>
    </source>
</evidence>
<gene>
    <name evidence="1" type="ORF">SAMN04489834_1189</name>
</gene>
<dbReference type="SUPFAM" id="SSF53448">
    <property type="entry name" value="Nucleotide-diphospho-sugar transferases"/>
    <property type="match status" value="1"/>
</dbReference>
<dbReference type="EMBL" id="LT629742">
    <property type="protein sequence ID" value="SDS27931.1"/>
    <property type="molecule type" value="Genomic_DNA"/>
</dbReference>
<protein>
    <recommendedName>
        <fullName evidence="3">Glycosyltransferase</fullName>
    </recommendedName>
</protein>